<dbReference type="GeneID" id="39848650"/>
<dbReference type="Proteomes" id="UP000296706">
    <property type="component" value="Chromosome"/>
</dbReference>
<dbReference type="Pfam" id="PF03659">
    <property type="entry name" value="Glyco_hydro_71"/>
    <property type="match status" value="1"/>
</dbReference>
<dbReference type="InterPro" id="IPR005197">
    <property type="entry name" value="Glyco_hydro_71"/>
</dbReference>
<sequence length="580" mass="63240">MADDSSDPQRFSRRAYLTAAALGTGGVAGCSGILDDRPTTESPEADRSTLAEPFLDGQLCVAHYMTGMAPFRDAEPYWTDPRYYDPNGPTSNVGGAMLHAAVPALLNRSDDPEQPVDLSIEAAVRQELRAASRFGIDTFEFYYPWTGDTAILDRYDEIVEAFFGVAATTEIPFEFTVAISHPIASSADRKVEVLGDRVAGLIERVETDRWLQTPDGRYVVGTWLPDALALGDAHARTATDPTLLAEVAATYDALADRIGTDIAWLYDLHYANDAGDYQAYVDAVLDYFPAIHGWHTGCGDGAAWDYAATQCAERNRAFVQDTYGDLATGKFYPTDPPGEGVFSATEAASYCPDEVERWNVELGLSEHFRNQLEAAAERDADGVYLSTWNDYGEGHHVAPEINHNFAFAQLLRYGLAKWRGESAAGPGEVALVFFEKYPSDVTPSPFDLGARTETCLDASDRIEVVTILDEPATLRVNGGDPESVAAGLTATRVPMVPGHVTVTVTRNEEEIATLRTPEAITEEPFRHDRLTFAYSSEHARIYSDLYGDDAPVYVANQYASENLVDGPNYGPPRGGDSGNC</sequence>
<dbReference type="KEGG" id="hsn:DV733_12275"/>
<accession>A0A4D6HF87</accession>
<name>A0A4D6HF87_9EURY</name>
<dbReference type="GO" id="GO:0051118">
    <property type="term" value="F:glucan endo-1,3-alpha-glucosidase activity"/>
    <property type="evidence" value="ECO:0007669"/>
    <property type="project" value="InterPro"/>
</dbReference>
<evidence type="ECO:0000313" key="1">
    <source>
        <dbReference type="EMBL" id="QCC51956.1"/>
    </source>
</evidence>
<dbReference type="Gene3D" id="3.20.20.80">
    <property type="entry name" value="Glycosidases"/>
    <property type="match status" value="1"/>
</dbReference>
<gene>
    <name evidence="1" type="ORF">DV733_12275</name>
</gene>
<keyword evidence="2" id="KW-1185">Reference proteome</keyword>
<organism evidence="1 2">
    <name type="scientific">Halapricum salinum</name>
    <dbReference type="NCBI Taxonomy" id="1457250"/>
    <lineage>
        <taxon>Archaea</taxon>
        <taxon>Methanobacteriati</taxon>
        <taxon>Methanobacteriota</taxon>
        <taxon>Stenosarchaea group</taxon>
        <taxon>Halobacteria</taxon>
        <taxon>Halobacteriales</taxon>
        <taxon>Haloarculaceae</taxon>
        <taxon>Halapricum</taxon>
    </lineage>
</organism>
<evidence type="ECO:0000313" key="2">
    <source>
        <dbReference type="Proteomes" id="UP000296706"/>
    </source>
</evidence>
<proteinExistence type="predicted"/>
<dbReference type="RefSeq" id="WP_049994436.1">
    <property type="nucleotide sequence ID" value="NZ_CP031310.1"/>
</dbReference>
<dbReference type="STRING" id="1457250.GCA_000755225_00431"/>
<dbReference type="AlphaFoldDB" id="A0A4D6HF87"/>
<reference evidence="1 2" key="1">
    <citation type="journal article" date="2019" name="Nat. Commun.">
        <title>A new type of DNA phosphorothioation-based antiviral system in archaea.</title>
        <authorList>
            <person name="Xiong L."/>
            <person name="Liu S."/>
            <person name="Chen S."/>
            <person name="Xiao Y."/>
            <person name="Zhu B."/>
            <person name="Gao Y."/>
            <person name="Zhang Y."/>
            <person name="Chen B."/>
            <person name="Luo J."/>
            <person name="Deng Z."/>
            <person name="Chen X."/>
            <person name="Wang L."/>
            <person name="Chen S."/>
        </authorList>
    </citation>
    <scope>NUCLEOTIDE SEQUENCE [LARGE SCALE GENOMIC DNA]</scope>
    <source>
        <strain evidence="1 2">CBA1105</strain>
    </source>
</reference>
<protein>
    <submittedName>
        <fullName evidence="1">Uncharacterized protein</fullName>
    </submittedName>
</protein>
<dbReference type="EMBL" id="CP031310">
    <property type="protein sequence ID" value="QCC51956.1"/>
    <property type="molecule type" value="Genomic_DNA"/>
</dbReference>